<reference evidence="2" key="1">
    <citation type="journal article" date="2020" name="New Phytol.">
        <title>Comparative genomics reveals dynamic genome evolution in host specialist ectomycorrhizal fungi.</title>
        <authorList>
            <person name="Lofgren L.A."/>
            <person name="Nguyen N.H."/>
            <person name="Vilgalys R."/>
            <person name="Ruytinx J."/>
            <person name="Liao H.L."/>
            <person name="Branco S."/>
            <person name="Kuo A."/>
            <person name="LaButti K."/>
            <person name="Lipzen A."/>
            <person name="Andreopoulos W."/>
            <person name="Pangilinan J."/>
            <person name="Riley R."/>
            <person name="Hundley H."/>
            <person name="Na H."/>
            <person name="Barry K."/>
            <person name="Grigoriev I.V."/>
            <person name="Stajich J.E."/>
            <person name="Kennedy P.G."/>
        </authorList>
    </citation>
    <scope>NUCLEOTIDE SEQUENCE</scope>
    <source>
        <strain evidence="2">FC423</strain>
    </source>
</reference>
<dbReference type="InterPro" id="IPR050266">
    <property type="entry name" value="AB_hydrolase_sf"/>
</dbReference>
<dbReference type="GO" id="GO:0016787">
    <property type="term" value="F:hydrolase activity"/>
    <property type="evidence" value="ECO:0007669"/>
    <property type="project" value="UniProtKB-KW"/>
</dbReference>
<dbReference type="GeneID" id="64692999"/>
<dbReference type="OrthoDB" id="408373at2759"/>
<dbReference type="RefSeq" id="XP_041299118.1">
    <property type="nucleotide sequence ID" value="XM_041430740.1"/>
</dbReference>
<gene>
    <name evidence="2" type="ORF">F5147DRAFT_565107</name>
</gene>
<keyword evidence="2" id="KW-0378">Hydrolase</keyword>
<sequence length="498" mass="55581">MSTPISASFWGSPTASKRALLIHGLTMSSQSWEGIARLLVAEGFFVVAPNLLGHAWRRGTDYRVSALAEDLRPYFVMDTHYDVIIGHSIGGLVTLSLLPFLPKTKETTVILLDPPFERLETVEKEKIWFMKEIADARTADEYMAENPAWSRGDSMLRALGIAMCDRTAVEEIFKHNTPWSFSGLLKNIPPHVKITLMVSDPKPGGLSHLEHVPREVKTKVFIGISHWIQYECAARPPNHIKQPTHPSMSTSMSASRWGSPTASKRALLIHGLTMSSQSWEGIAQLLVAEGFFVVAPNLIGHAWRQCTDPHVSTLAEDLRPYFSMDVSYDVIIGHSLGGLVTLSLLPFLPKTKETIVILLDPPLERTAEQFKEDKIRFMKEITHVRCTDEHMAEHPAWSRGDSMLRALGVYMCDGTVVKGIFEHSGPYSFRGLLKNIPPHVKIALLMSDPEFGAICHSENVPVDVARLNVKVLDGIGHWIQYELPKAILDELPLPRAKL</sequence>
<evidence type="ECO:0000313" key="3">
    <source>
        <dbReference type="Proteomes" id="UP000823399"/>
    </source>
</evidence>
<organism evidence="2 3">
    <name type="scientific">Suillus discolor</name>
    <dbReference type="NCBI Taxonomy" id="1912936"/>
    <lineage>
        <taxon>Eukaryota</taxon>
        <taxon>Fungi</taxon>
        <taxon>Dikarya</taxon>
        <taxon>Basidiomycota</taxon>
        <taxon>Agaricomycotina</taxon>
        <taxon>Agaricomycetes</taxon>
        <taxon>Agaricomycetidae</taxon>
        <taxon>Boletales</taxon>
        <taxon>Suillineae</taxon>
        <taxon>Suillaceae</taxon>
        <taxon>Suillus</taxon>
    </lineage>
</organism>
<dbReference type="InterPro" id="IPR000073">
    <property type="entry name" value="AB_hydrolase_1"/>
</dbReference>
<dbReference type="PANTHER" id="PTHR43798">
    <property type="entry name" value="MONOACYLGLYCEROL LIPASE"/>
    <property type="match status" value="1"/>
</dbReference>
<protein>
    <submittedName>
        <fullName evidence="2">Alpha/Beta hydrolase protein</fullName>
    </submittedName>
</protein>
<evidence type="ECO:0000313" key="2">
    <source>
        <dbReference type="EMBL" id="KAG2119009.1"/>
    </source>
</evidence>
<evidence type="ECO:0000259" key="1">
    <source>
        <dbReference type="Pfam" id="PF12697"/>
    </source>
</evidence>
<dbReference type="Proteomes" id="UP000823399">
    <property type="component" value="Unassembled WGS sequence"/>
</dbReference>
<feature type="domain" description="AB hydrolase-1" evidence="1">
    <location>
        <begin position="267"/>
        <end position="489"/>
    </location>
</feature>
<accession>A0A9P7FJJ4</accession>
<dbReference type="Pfam" id="PF12697">
    <property type="entry name" value="Abhydrolase_6"/>
    <property type="match status" value="2"/>
</dbReference>
<dbReference type="GO" id="GO:0016020">
    <property type="term" value="C:membrane"/>
    <property type="evidence" value="ECO:0007669"/>
    <property type="project" value="TreeGrafter"/>
</dbReference>
<dbReference type="InterPro" id="IPR029058">
    <property type="entry name" value="AB_hydrolase_fold"/>
</dbReference>
<proteinExistence type="predicted"/>
<dbReference type="AlphaFoldDB" id="A0A9P7FJJ4"/>
<dbReference type="EMBL" id="JABBWM010000003">
    <property type="protein sequence ID" value="KAG2119009.1"/>
    <property type="molecule type" value="Genomic_DNA"/>
</dbReference>
<dbReference type="SUPFAM" id="SSF53474">
    <property type="entry name" value="alpha/beta-Hydrolases"/>
    <property type="match status" value="2"/>
</dbReference>
<keyword evidence="3" id="KW-1185">Reference proteome</keyword>
<dbReference type="PANTHER" id="PTHR43798:SF33">
    <property type="entry name" value="HYDROLASE, PUTATIVE (AFU_ORTHOLOGUE AFUA_2G14860)-RELATED"/>
    <property type="match status" value="1"/>
</dbReference>
<name>A0A9P7FJJ4_9AGAM</name>
<dbReference type="Gene3D" id="3.40.50.1820">
    <property type="entry name" value="alpha/beta hydrolase"/>
    <property type="match status" value="2"/>
</dbReference>
<comment type="caution">
    <text evidence="2">The sequence shown here is derived from an EMBL/GenBank/DDBJ whole genome shotgun (WGS) entry which is preliminary data.</text>
</comment>
<feature type="domain" description="AB hydrolase-1" evidence="1">
    <location>
        <begin position="20"/>
        <end position="229"/>
    </location>
</feature>